<sequence>MITGKEKFIPLAAMIIILIGAGSSVYVYTTQTDTENIIVNGQQYTIEQISYIAEPRTFDSLNISGIALDDLVIKTGVSCLECHEYTITGADGYQKTVSWENMQEGLLTKDGMAVFSDLPKAFRVNNIVKIEVI</sequence>
<keyword evidence="1" id="KW-1133">Transmembrane helix</keyword>
<accession>X1V1P5</accession>
<organism evidence="2">
    <name type="scientific">marine sediment metagenome</name>
    <dbReference type="NCBI Taxonomy" id="412755"/>
    <lineage>
        <taxon>unclassified sequences</taxon>
        <taxon>metagenomes</taxon>
        <taxon>ecological metagenomes</taxon>
    </lineage>
</organism>
<dbReference type="AlphaFoldDB" id="X1V1P5"/>
<dbReference type="EMBL" id="BARW01015753">
    <property type="protein sequence ID" value="GAI98529.1"/>
    <property type="molecule type" value="Genomic_DNA"/>
</dbReference>
<keyword evidence="1" id="KW-0812">Transmembrane</keyword>
<keyword evidence="1" id="KW-0472">Membrane</keyword>
<reference evidence="2" key="1">
    <citation type="journal article" date="2014" name="Front. Microbiol.">
        <title>High frequency of phylogenetically diverse reductive dehalogenase-homologous genes in deep subseafloor sedimentary metagenomes.</title>
        <authorList>
            <person name="Kawai M."/>
            <person name="Futagami T."/>
            <person name="Toyoda A."/>
            <person name="Takaki Y."/>
            <person name="Nishi S."/>
            <person name="Hori S."/>
            <person name="Arai W."/>
            <person name="Tsubouchi T."/>
            <person name="Morono Y."/>
            <person name="Uchiyama I."/>
            <person name="Ito T."/>
            <person name="Fujiyama A."/>
            <person name="Inagaki F."/>
            <person name="Takami H."/>
        </authorList>
    </citation>
    <scope>NUCLEOTIDE SEQUENCE</scope>
    <source>
        <strain evidence="2">Expedition CK06-06</strain>
    </source>
</reference>
<comment type="caution">
    <text evidence="2">The sequence shown here is derived from an EMBL/GenBank/DDBJ whole genome shotgun (WGS) entry which is preliminary data.</text>
</comment>
<protein>
    <submittedName>
        <fullName evidence="2">Uncharacterized protein</fullName>
    </submittedName>
</protein>
<evidence type="ECO:0000256" key="1">
    <source>
        <dbReference type="SAM" id="Phobius"/>
    </source>
</evidence>
<evidence type="ECO:0000313" key="2">
    <source>
        <dbReference type="EMBL" id="GAI98529.1"/>
    </source>
</evidence>
<proteinExistence type="predicted"/>
<name>X1V1P5_9ZZZZ</name>
<gene>
    <name evidence="2" type="ORF">S12H4_27582</name>
</gene>
<feature type="transmembrane region" description="Helical" evidence="1">
    <location>
        <begin position="7"/>
        <end position="28"/>
    </location>
</feature>